<dbReference type="GeneID" id="7822718"/>
<sequence>MSVFDLVQPVTKESILESSLYFGLFFLFQFLGAKFFPSISGYGFPTPQKTRKDYELTGLQMFFVTQITYIVARILFGFSLEILIRNFWSFFTVVNVFSIGFSIFLYIKGKLNKSPKFENTSFLPDFLFEFWCGMELNPTLFGVDLKMFFYQPSLLGMHLFVISFAEYQHTRYGLSTQMILLQVFIWLYLFTHYIKEEFMLSTWDIIEEHFGFMLVWGDMIYVPFWYSVVGWFVADSTENYGMPYYLFVVLLHLFGHFIFRVSNWQKYVYKRYGKNSTFLGQKCVLLEDRLLISGFWGIGRHLNYSGEIITYLTFALTSRLTSFVPYILPFSLLILLSQRAWRDDQRCSSKYKELWQKYCKIATFKMIPGVY</sequence>
<dbReference type="HOGENOM" id="CLU_015631_0_0_1"/>
<feature type="transmembrane region" description="Helical" evidence="6">
    <location>
        <begin position="244"/>
        <end position="262"/>
    </location>
</feature>
<keyword evidence="4 6" id="KW-1133">Transmembrane helix</keyword>
<keyword evidence="5 6" id="KW-0472">Membrane</keyword>
<feature type="transmembrane region" description="Helical" evidence="6">
    <location>
        <begin position="171"/>
        <end position="190"/>
    </location>
</feature>
<evidence type="ECO:0000313" key="7">
    <source>
        <dbReference type="EMBL" id="EAR91677.1"/>
    </source>
</evidence>
<dbReference type="AlphaFoldDB" id="Q233A3"/>
<dbReference type="GO" id="GO:0016126">
    <property type="term" value="P:sterol biosynthetic process"/>
    <property type="evidence" value="ECO:0007669"/>
    <property type="project" value="InterPro"/>
</dbReference>
<dbReference type="OMA" id="PNYMGDL"/>
<dbReference type="STRING" id="312017.Q233A3"/>
<dbReference type="GO" id="GO:0005789">
    <property type="term" value="C:endoplasmic reticulum membrane"/>
    <property type="evidence" value="ECO:0007669"/>
    <property type="project" value="TreeGrafter"/>
</dbReference>
<dbReference type="KEGG" id="tet:TTHERM_00394500"/>
<reference evidence="8" key="1">
    <citation type="journal article" date="2006" name="PLoS Biol.">
        <title>Macronuclear genome sequence of the ciliate Tetrahymena thermophila, a model eukaryote.</title>
        <authorList>
            <person name="Eisen J.A."/>
            <person name="Coyne R.S."/>
            <person name="Wu M."/>
            <person name="Wu D."/>
            <person name="Thiagarajan M."/>
            <person name="Wortman J.R."/>
            <person name="Badger J.H."/>
            <person name="Ren Q."/>
            <person name="Amedeo P."/>
            <person name="Jones K.M."/>
            <person name="Tallon L.J."/>
            <person name="Delcher A.L."/>
            <person name="Salzberg S.L."/>
            <person name="Silva J.C."/>
            <person name="Haas B.J."/>
            <person name="Majoros W.H."/>
            <person name="Farzad M."/>
            <person name="Carlton J.M."/>
            <person name="Smith R.K. Jr."/>
            <person name="Garg J."/>
            <person name="Pearlman R.E."/>
            <person name="Karrer K.M."/>
            <person name="Sun L."/>
            <person name="Manning G."/>
            <person name="Elde N.C."/>
            <person name="Turkewitz A.P."/>
            <person name="Asai D.J."/>
            <person name="Wilkes D.E."/>
            <person name="Wang Y."/>
            <person name="Cai H."/>
            <person name="Collins K."/>
            <person name="Stewart B.A."/>
            <person name="Lee S.R."/>
            <person name="Wilamowska K."/>
            <person name="Weinberg Z."/>
            <person name="Ruzzo W.L."/>
            <person name="Wloga D."/>
            <person name="Gaertig J."/>
            <person name="Frankel J."/>
            <person name="Tsao C.-C."/>
            <person name="Gorovsky M.A."/>
            <person name="Keeling P.J."/>
            <person name="Waller R.F."/>
            <person name="Patron N.J."/>
            <person name="Cherry J.M."/>
            <person name="Stover N.A."/>
            <person name="Krieger C.J."/>
            <person name="del Toro C."/>
            <person name="Ryder H.F."/>
            <person name="Williamson S.C."/>
            <person name="Barbeau R.A."/>
            <person name="Hamilton E.P."/>
            <person name="Orias E."/>
        </authorList>
    </citation>
    <scope>NUCLEOTIDE SEQUENCE [LARGE SCALE GENOMIC DNA]</scope>
    <source>
        <strain evidence="8">SB210</strain>
    </source>
</reference>
<comment type="similarity">
    <text evidence="2">Belongs to the ERG4/ERG24 family.</text>
</comment>
<dbReference type="RefSeq" id="XP_001011922.1">
    <property type="nucleotide sequence ID" value="XM_001011922.3"/>
</dbReference>
<evidence type="ECO:0000256" key="3">
    <source>
        <dbReference type="ARBA" id="ARBA00022692"/>
    </source>
</evidence>
<feature type="transmembrane region" description="Helical" evidence="6">
    <location>
        <begin position="147"/>
        <end position="165"/>
    </location>
</feature>
<feature type="transmembrane region" description="Helical" evidence="6">
    <location>
        <begin position="20"/>
        <end position="44"/>
    </location>
</feature>
<dbReference type="PANTHER" id="PTHR21257:SF52">
    <property type="entry name" value="DELTA(14)-STEROL REDUCTASE TM7SF2"/>
    <property type="match status" value="1"/>
</dbReference>
<evidence type="ECO:0000256" key="4">
    <source>
        <dbReference type="ARBA" id="ARBA00022989"/>
    </source>
</evidence>
<evidence type="ECO:0000256" key="5">
    <source>
        <dbReference type="ARBA" id="ARBA00023136"/>
    </source>
</evidence>
<keyword evidence="8" id="KW-1185">Reference proteome</keyword>
<feature type="transmembrane region" description="Helical" evidence="6">
    <location>
        <begin position="210"/>
        <end position="232"/>
    </location>
</feature>
<protein>
    <submittedName>
        <fullName evidence="7">Ergosterol biosynthesis ERG4/ERG24 family protein</fullName>
    </submittedName>
</protein>
<dbReference type="InParanoid" id="Q233A3"/>
<feature type="transmembrane region" description="Helical" evidence="6">
    <location>
        <begin position="56"/>
        <end position="76"/>
    </location>
</feature>
<dbReference type="Pfam" id="PF01222">
    <property type="entry name" value="ERG4_ERG24"/>
    <property type="match status" value="1"/>
</dbReference>
<evidence type="ECO:0000256" key="2">
    <source>
        <dbReference type="ARBA" id="ARBA00005402"/>
    </source>
</evidence>
<dbReference type="Proteomes" id="UP000009168">
    <property type="component" value="Unassembled WGS sequence"/>
</dbReference>
<keyword evidence="3 6" id="KW-0812">Transmembrane</keyword>
<evidence type="ECO:0000256" key="1">
    <source>
        <dbReference type="ARBA" id="ARBA00004141"/>
    </source>
</evidence>
<evidence type="ECO:0000256" key="6">
    <source>
        <dbReference type="SAM" id="Phobius"/>
    </source>
</evidence>
<dbReference type="PANTHER" id="PTHR21257">
    <property type="entry name" value="DELTA(14)-STEROL REDUCTASE"/>
    <property type="match status" value="1"/>
</dbReference>
<feature type="transmembrane region" description="Helical" evidence="6">
    <location>
        <begin position="88"/>
        <end position="107"/>
    </location>
</feature>
<comment type="subcellular location">
    <subcellularLocation>
        <location evidence="1">Membrane</location>
        <topology evidence="1">Multi-pass membrane protein</topology>
    </subcellularLocation>
</comment>
<feature type="transmembrane region" description="Helical" evidence="6">
    <location>
        <begin position="308"/>
        <end position="336"/>
    </location>
</feature>
<gene>
    <name evidence="7" type="ORF">TTHERM_00394500</name>
</gene>
<organism evidence="7 8">
    <name type="scientific">Tetrahymena thermophila (strain SB210)</name>
    <dbReference type="NCBI Taxonomy" id="312017"/>
    <lineage>
        <taxon>Eukaryota</taxon>
        <taxon>Sar</taxon>
        <taxon>Alveolata</taxon>
        <taxon>Ciliophora</taxon>
        <taxon>Intramacronucleata</taxon>
        <taxon>Oligohymenophorea</taxon>
        <taxon>Hymenostomatida</taxon>
        <taxon>Tetrahymenina</taxon>
        <taxon>Tetrahymenidae</taxon>
        <taxon>Tetrahymena</taxon>
    </lineage>
</organism>
<dbReference type="OrthoDB" id="5326588at2759"/>
<dbReference type="eggNOG" id="KOG1435">
    <property type="taxonomic scope" value="Eukaryota"/>
</dbReference>
<dbReference type="EMBL" id="GG662770">
    <property type="protein sequence ID" value="EAR91677.1"/>
    <property type="molecule type" value="Genomic_DNA"/>
</dbReference>
<evidence type="ECO:0000313" key="8">
    <source>
        <dbReference type="Proteomes" id="UP000009168"/>
    </source>
</evidence>
<name>Q233A3_TETTS</name>
<dbReference type="GO" id="GO:0050613">
    <property type="term" value="F:Delta14-sterol reductase activity"/>
    <property type="evidence" value="ECO:0007669"/>
    <property type="project" value="TreeGrafter"/>
</dbReference>
<accession>Q233A3</accession>
<dbReference type="Gene3D" id="1.20.120.1630">
    <property type="match status" value="1"/>
</dbReference>
<proteinExistence type="inferred from homology"/>
<dbReference type="InterPro" id="IPR001171">
    <property type="entry name" value="ERG24_DHCR-like"/>
</dbReference>